<dbReference type="GeneID" id="39580003"/>
<sequence length="343" mass="37530">MSNSWTPTTWDPLTQTHDLSGKVAVVTGSNSGIGRATVKFLALRGAKVYLATRSESRTREVIEELRKENPSIGEDQLHHLLLDLADLKSIVAAADALKAAENRLDVLINNATAIGSGEVPATGWELQIAVSHVGHFTLTNLLLPLLEAAASDPTSDVRIVSVSSIAGNVFLPASYEFGFNSPAALRRPVPYFPWTWRYLSRHLFRTDMVTYAMAKTAQVLFTRELQRRLDARGLRVLALAAAPGTVYTRALQSTWPGWMDAILRRLASTVDQGAANSLFAAAAPEVRSRAEAFKGRYMDPVGRVRELHPVERNAEQVAGLWDVTEREVNAELAKAGLPGLLPW</sequence>
<keyword evidence="5" id="KW-1185">Reference proteome</keyword>
<dbReference type="EMBL" id="ML119053">
    <property type="protein sequence ID" value="ROT39628.1"/>
    <property type="molecule type" value="Genomic_DNA"/>
</dbReference>
<protein>
    <submittedName>
        <fullName evidence="4">NAD(P)-binding protein</fullName>
    </submittedName>
</protein>
<proteinExistence type="inferred from homology"/>
<dbReference type="RefSeq" id="XP_028467434.1">
    <property type="nucleotide sequence ID" value="XM_028611525.1"/>
</dbReference>
<dbReference type="Gene3D" id="3.40.50.720">
    <property type="entry name" value="NAD(P)-binding Rossmann-like Domain"/>
    <property type="match status" value="1"/>
</dbReference>
<dbReference type="STRING" id="1314773.A0A3N2PYX6"/>
<evidence type="ECO:0000313" key="4">
    <source>
        <dbReference type="EMBL" id="ROT39628.1"/>
    </source>
</evidence>
<gene>
    <name evidence="4" type="ORF">SODALDRAFT_331733</name>
</gene>
<dbReference type="GO" id="GO:0016491">
    <property type="term" value="F:oxidoreductase activity"/>
    <property type="evidence" value="ECO:0007669"/>
    <property type="project" value="UniProtKB-KW"/>
</dbReference>
<keyword evidence="3" id="KW-0560">Oxidoreductase</keyword>
<evidence type="ECO:0000256" key="2">
    <source>
        <dbReference type="ARBA" id="ARBA00022857"/>
    </source>
</evidence>
<dbReference type="AlphaFoldDB" id="A0A3N2PYX6"/>
<evidence type="ECO:0000256" key="1">
    <source>
        <dbReference type="ARBA" id="ARBA00006484"/>
    </source>
</evidence>
<dbReference type="InterPro" id="IPR002347">
    <property type="entry name" value="SDR_fam"/>
</dbReference>
<evidence type="ECO:0000313" key="5">
    <source>
        <dbReference type="Proteomes" id="UP000272025"/>
    </source>
</evidence>
<accession>A0A3N2PYX6</accession>
<dbReference type="PANTHER" id="PTHR24320">
    <property type="entry name" value="RETINOL DEHYDROGENASE"/>
    <property type="match status" value="1"/>
</dbReference>
<dbReference type="InterPro" id="IPR036291">
    <property type="entry name" value="NAD(P)-bd_dom_sf"/>
</dbReference>
<dbReference type="PANTHER" id="PTHR24320:SF282">
    <property type="entry name" value="WW DOMAIN-CONTAINING OXIDOREDUCTASE"/>
    <property type="match status" value="1"/>
</dbReference>
<name>A0A3N2PYX6_SODAK</name>
<dbReference type="Pfam" id="PF00106">
    <property type="entry name" value="adh_short"/>
    <property type="match status" value="1"/>
</dbReference>
<dbReference type="Proteomes" id="UP000272025">
    <property type="component" value="Unassembled WGS sequence"/>
</dbReference>
<keyword evidence="2" id="KW-0521">NADP</keyword>
<organism evidence="4 5">
    <name type="scientific">Sodiomyces alkalinus (strain CBS 110278 / VKM F-3762 / F11)</name>
    <name type="common">Alkaliphilic filamentous fungus</name>
    <dbReference type="NCBI Taxonomy" id="1314773"/>
    <lineage>
        <taxon>Eukaryota</taxon>
        <taxon>Fungi</taxon>
        <taxon>Dikarya</taxon>
        <taxon>Ascomycota</taxon>
        <taxon>Pezizomycotina</taxon>
        <taxon>Sordariomycetes</taxon>
        <taxon>Hypocreomycetidae</taxon>
        <taxon>Glomerellales</taxon>
        <taxon>Plectosphaerellaceae</taxon>
        <taxon>Sodiomyces</taxon>
    </lineage>
</organism>
<dbReference type="SUPFAM" id="SSF51735">
    <property type="entry name" value="NAD(P)-binding Rossmann-fold domains"/>
    <property type="match status" value="1"/>
</dbReference>
<reference evidence="4 5" key="1">
    <citation type="journal article" date="2018" name="Mol. Ecol.">
        <title>The obligate alkalophilic soda-lake fungus Sodiomyces alkalinus has shifted to a protein diet.</title>
        <authorList>
            <person name="Grum-Grzhimaylo A.A."/>
            <person name="Falkoski D.L."/>
            <person name="van den Heuvel J."/>
            <person name="Valero-Jimenez C.A."/>
            <person name="Min B."/>
            <person name="Choi I.G."/>
            <person name="Lipzen A."/>
            <person name="Daum C.G."/>
            <person name="Aanen D.K."/>
            <person name="Tsang A."/>
            <person name="Henrissat B."/>
            <person name="Bilanenko E.N."/>
            <person name="de Vries R.P."/>
            <person name="van Kan J.A.L."/>
            <person name="Grigoriev I.V."/>
            <person name="Debets A.J.M."/>
        </authorList>
    </citation>
    <scope>NUCLEOTIDE SEQUENCE [LARGE SCALE GENOMIC DNA]</scope>
    <source>
        <strain evidence="4 5">F11</strain>
    </source>
</reference>
<dbReference type="PRINTS" id="PR00081">
    <property type="entry name" value="GDHRDH"/>
</dbReference>
<dbReference type="OrthoDB" id="191139at2759"/>
<evidence type="ECO:0000256" key="3">
    <source>
        <dbReference type="ARBA" id="ARBA00023002"/>
    </source>
</evidence>
<comment type="similarity">
    <text evidence="1">Belongs to the short-chain dehydrogenases/reductases (SDR) family.</text>
</comment>